<name>A0ABU8G9Y8_9ACTN</name>
<dbReference type="InterPro" id="IPR016032">
    <property type="entry name" value="Sig_transdc_resp-reg_C-effctor"/>
</dbReference>
<dbReference type="RefSeq" id="WP_336558321.1">
    <property type="nucleotide sequence ID" value="NZ_JBBAYL010000004.1"/>
</dbReference>
<dbReference type="EMBL" id="JBBAYM010000007">
    <property type="protein sequence ID" value="MEI5610022.1"/>
    <property type="molecule type" value="Genomic_DNA"/>
</dbReference>
<keyword evidence="3" id="KW-1185">Reference proteome</keyword>
<accession>A0ABU8G9Y8</accession>
<proteinExistence type="predicted"/>
<reference evidence="2 3" key="1">
    <citation type="submission" date="2024-03" db="EMBL/GenBank/DDBJ databases">
        <title>First Report of Pectobacterium brasiliscabiei causing potato scab in china.</title>
        <authorList>
            <person name="Handique U."/>
        </authorList>
    </citation>
    <scope>NUCLEOTIDE SEQUENCE [LARGE SCALE GENOMIC DNA]</scope>
    <source>
        <strain evidence="2 3">ZRIMU1503</strain>
    </source>
</reference>
<dbReference type="Pfam" id="PF00196">
    <property type="entry name" value="GerE"/>
    <property type="match status" value="1"/>
</dbReference>
<feature type="domain" description="HTH luxR-type" evidence="1">
    <location>
        <begin position="45"/>
        <end position="102"/>
    </location>
</feature>
<dbReference type="InterPro" id="IPR036388">
    <property type="entry name" value="WH-like_DNA-bd_sf"/>
</dbReference>
<dbReference type="InterPro" id="IPR000792">
    <property type="entry name" value="Tscrpt_reg_LuxR_C"/>
</dbReference>
<evidence type="ECO:0000313" key="2">
    <source>
        <dbReference type="EMBL" id="MEI5610022.1"/>
    </source>
</evidence>
<sequence length="120" mass="13180">MTGRPLTAKRRIAIELVAARIPHTAQAKAIYELLAEIDRLTNRRPCPLSNQQHRVLIDAANGNTHITSSQNLGLTPATIRTYRRSIHRQLGAHTVAQAVAVAMASGWIDQNHIHIPGGTR</sequence>
<dbReference type="SUPFAM" id="SSF46894">
    <property type="entry name" value="C-terminal effector domain of the bipartite response regulators"/>
    <property type="match status" value="1"/>
</dbReference>
<dbReference type="SMART" id="SM00421">
    <property type="entry name" value="HTH_LUXR"/>
    <property type="match status" value="1"/>
</dbReference>
<protein>
    <submittedName>
        <fullName evidence="2">LuxR C-terminal-related transcriptional regulator</fullName>
    </submittedName>
</protein>
<organism evidence="2 3">
    <name type="scientific">Streptomyces brasiliscabiei</name>
    <dbReference type="NCBI Taxonomy" id="2736302"/>
    <lineage>
        <taxon>Bacteria</taxon>
        <taxon>Bacillati</taxon>
        <taxon>Actinomycetota</taxon>
        <taxon>Actinomycetes</taxon>
        <taxon>Kitasatosporales</taxon>
        <taxon>Streptomycetaceae</taxon>
        <taxon>Streptomyces</taxon>
    </lineage>
</organism>
<evidence type="ECO:0000259" key="1">
    <source>
        <dbReference type="SMART" id="SM00421"/>
    </source>
</evidence>
<dbReference type="Gene3D" id="1.10.10.10">
    <property type="entry name" value="Winged helix-like DNA-binding domain superfamily/Winged helix DNA-binding domain"/>
    <property type="match status" value="1"/>
</dbReference>
<gene>
    <name evidence="2" type="ORF">WB403_12665</name>
</gene>
<dbReference type="Proteomes" id="UP001365781">
    <property type="component" value="Unassembled WGS sequence"/>
</dbReference>
<evidence type="ECO:0000313" key="3">
    <source>
        <dbReference type="Proteomes" id="UP001365781"/>
    </source>
</evidence>
<comment type="caution">
    <text evidence="2">The sequence shown here is derived from an EMBL/GenBank/DDBJ whole genome shotgun (WGS) entry which is preliminary data.</text>
</comment>